<dbReference type="SUPFAM" id="SSF49899">
    <property type="entry name" value="Concanavalin A-like lectins/glucanases"/>
    <property type="match status" value="1"/>
</dbReference>
<dbReference type="GO" id="GO:0005789">
    <property type="term" value="C:endoplasmic reticulum membrane"/>
    <property type="evidence" value="ECO:0007669"/>
    <property type="project" value="TreeGrafter"/>
</dbReference>
<dbReference type="EMBL" id="KV426286">
    <property type="protein sequence ID" value="KZV83153.1"/>
    <property type="molecule type" value="Genomic_DNA"/>
</dbReference>
<comment type="subcellular location">
    <subcellularLocation>
        <location evidence="1">Membrane</location>
        <topology evidence="1">Single-pass type II membrane protein</topology>
    </subcellularLocation>
</comment>
<proteinExistence type="inferred from homology"/>
<keyword evidence="3 9" id="KW-0812">Transmembrane</keyword>
<dbReference type="InterPro" id="IPR005629">
    <property type="entry name" value="Skn1/Kre6/Sbg1"/>
</dbReference>
<evidence type="ECO:0000313" key="12">
    <source>
        <dbReference type="Proteomes" id="UP000077266"/>
    </source>
</evidence>
<keyword evidence="5 9" id="KW-1133">Transmembrane helix</keyword>
<dbReference type="InterPro" id="IPR013320">
    <property type="entry name" value="ConA-like_dom_sf"/>
</dbReference>
<dbReference type="AlphaFoldDB" id="A0A165CUK7"/>
<name>A0A165CUK7_EXIGL</name>
<comment type="similarity">
    <text evidence="2">Belongs to the SKN1/KRE6 family.</text>
</comment>
<accession>A0A165CUK7</accession>
<evidence type="ECO:0000256" key="3">
    <source>
        <dbReference type="ARBA" id="ARBA00022692"/>
    </source>
</evidence>
<dbReference type="PANTHER" id="PTHR31361">
    <property type="entry name" value="BETA-GLUCAN SYNTHESIS-ASSOCIATED PROTEIN KRE6-RELATED"/>
    <property type="match status" value="1"/>
</dbReference>
<keyword evidence="11" id="KW-0378">Hydrolase</keyword>
<evidence type="ECO:0000256" key="7">
    <source>
        <dbReference type="ARBA" id="ARBA00023180"/>
    </source>
</evidence>
<dbReference type="PROSITE" id="PS51762">
    <property type="entry name" value="GH16_2"/>
    <property type="match status" value="1"/>
</dbReference>
<evidence type="ECO:0000256" key="5">
    <source>
        <dbReference type="ARBA" id="ARBA00022989"/>
    </source>
</evidence>
<dbReference type="PANTHER" id="PTHR31361:SF1">
    <property type="entry name" value="BETA-GLUCAN SYNTHESIS-ASSOCIATED PROTEIN KRE6-RELATED"/>
    <property type="match status" value="1"/>
</dbReference>
<evidence type="ECO:0000313" key="11">
    <source>
        <dbReference type="EMBL" id="KZV83153.1"/>
    </source>
</evidence>
<dbReference type="Gene3D" id="2.60.120.200">
    <property type="match status" value="2"/>
</dbReference>
<keyword evidence="7" id="KW-0325">Glycoprotein</keyword>
<evidence type="ECO:0000256" key="1">
    <source>
        <dbReference type="ARBA" id="ARBA00004606"/>
    </source>
</evidence>
<evidence type="ECO:0000256" key="6">
    <source>
        <dbReference type="ARBA" id="ARBA00023136"/>
    </source>
</evidence>
<feature type="domain" description="GH16" evidence="10">
    <location>
        <begin position="62"/>
        <end position="520"/>
    </location>
</feature>
<dbReference type="OrthoDB" id="412647at2759"/>
<evidence type="ECO:0000259" key="10">
    <source>
        <dbReference type="PROSITE" id="PS51762"/>
    </source>
</evidence>
<evidence type="ECO:0000256" key="8">
    <source>
        <dbReference type="ARBA" id="ARBA00023316"/>
    </source>
</evidence>
<evidence type="ECO:0000256" key="9">
    <source>
        <dbReference type="SAM" id="Phobius"/>
    </source>
</evidence>
<gene>
    <name evidence="11" type="ORF">EXIGLDRAFT_713216</name>
</gene>
<keyword evidence="12" id="KW-1185">Reference proteome</keyword>
<dbReference type="Proteomes" id="UP000077266">
    <property type="component" value="Unassembled WGS sequence"/>
</dbReference>
<dbReference type="InParanoid" id="A0A165CUK7"/>
<protein>
    <submittedName>
        <fullName evidence="11">Glycoside hydrolase family 16 protein</fullName>
    </submittedName>
</protein>
<dbReference type="GO" id="GO:0031505">
    <property type="term" value="P:fungal-type cell wall organization"/>
    <property type="evidence" value="ECO:0007669"/>
    <property type="project" value="TreeGrafter"/>
</dbReference>
<evidence type="ECO:0000256" key="4">
    <source>
        <dbReference type="ARBA" id="ARBA00022968"/>
    </source>
</evidence>
<organism evidence="11 12">
    <name type="scientific">Exidia glandulosa HHB12029</name>
    <dbReference type="NCBI Taxonomy" id="1314781"/>
    <lineage>
        <taxon>Eukaryota</taxon>
        <taxon>Fungi</taxon>
        <taxon>Dikarya</taxon>
        <taxon>Basidiomycota</taxon>
        <taxon>Agaricomycotina</taxon>
        <taxon>Agaricomycetes</taxon>
        <taxon>Auriculariales</taxon>
        <taxon>Exidiaceae</taxon>
        <taxon>Exidia</taxon>
    </lineage>
</organism>
<reference evidence="11 12" key="1">
    <citation type="journal article" date="2016" name="Mol. Biol. Evol.">
        <title>Comparative Genomics of Early-Diverging Mushroom-Forming Fungi Provides Insights into the Origins of Lignocellulose Decay Capabilities.</title>
        <authorList>
            <person name="Nagy L.G."/>
            <person name="Riley R."/>
            <person name="Tritt A."/>
            <person name="Adam C."/>
            <person name="Daum C."/>
            <person name="Floudas D."/>
            <person name="Sun H."/>
            <person name="Yadav J.S."/>
            <person name="Pangilinan J."/>
            <person name="Larsson K.H."/>
            <person name="Matsuura K."/>
            <person name="Barry K."/>
            <person name="Labutti K."/>
            <person name="Kuo R."/>
            <person name="Ohm R.A."/>
            <person name="Bhattacharya S.S."/>
            <person name="Shirouzu T."/>
            <person name="Yoshinaga Y."/>
            <person name="Martin F.M."/>
            <person name="Grigoriev I.V."/>
            <person name="Hibbett D.S."/>
        </authorList>
    </citation>
    <scope>NUCLEOTIDE SEQUENCE [LARGE SCALE GENOMIC DNA]</scope>
    <source>
        <strain evidence="11 12">HHB12029</strain>
    </source>
</reference>
<evidence type="ECO:0000256" key="2">
    <source>
        <dbReference type="ARBA" id="ARBA00010962"/>
    </source>
</evidence>
<keyword evidence="8" id="KW-0961">Cell wall biogenesis/degradation</keyword>
<dbReference type="GO" id="GO:0005886">
    <property type="term" value="C:plasma membrane"/>
    <property type="evidence" value="ECO:0007669"/>
    <property type="project" value="TreeGrafter"/>
</dbReference>
<sequence>MLLRPGAGACSCALPLALGLLDRLFDFDKGVARLCLHQGRYAISPDPSFWKEYQDYDLEDPDDFLHNPDPKNYSRGHIFTRRGFVNLGCLFILFMGILGVFAIYPITTFVLKDDLSDFGAFNIGGINASGQVSTFLGRGLIDPDTPQAEHTITSFNTGEEWDLVFSDEFNVEGRSFYPGDDPYWEAVDLHYYQTSNLEWYDPQQVVTTNGAMRIWFNQTKNHDLNFMGGMVSTWNKFCFTGGMVLASVSLPGSPKLSGLWPAVWTMGNLGRAGYGASLEGMWPYQGYDECDKGTLANQTLPGDTVIPTNGDPQNQGLLSFLPGQRLSRCTCMDDTSHPGPRHDDGTFVGRSAPEIDILEATIGPSGGVVSQSAQFGPFDDGYQWDESKATIANASNTIVNGYHGGVFQEAVSALSMTNQNAYTQLDGPTVFATYGYEYKPGYEGSYISWINNGVLSWTMDGDAVAANEAAGISRRAVSQEPMYIIANLGMSPTFGRIDPNLLLPVHMDIDWIRVYQPRGAYNVGCDPPEMPTLQYINDHFEAYNNPNLTVFSESPGAPSFPGNRLLGQCPNEA</sequence>
<dbReference type="STRING" id="1314781.A0A165CUK7"/>
<dbReference type="GO" id="GO:0006078">
    <property type="term" value="P:(1-&gt;6)-beta-D-glucan biosynthetic process"/>
    <property type="evidence" value="ECO:0007669"/>
    <property type="project" value="TreeGrafter"/>
</dbReference>
<dbReference type="Pfam" id="PF03935">
    <property type="entry name" value="SKN1_KRE6_Sbg1"/>
    <property type="match status" value="1"/>
</dbReference>
<keyword evidence="6 9" id="KW-0472">Membrane</keyword>
<keyword evidence="4" id="KW-0735">Signal-anchor</keyword>
<feature type="transmembrane region" description="Helical" evidence="9">
    <location>
        <begin position="84"/>
        <end position="106"/>
    </location>
</feature>
<dbReference type="InterPro" id="IPR000757">
    <property type="entry name" value="Beta-glucanase-like"/>
</dbReference>
<dbReference type="GO" id="GO:0015926">
    <property type="term" value="F:glucosidase activity"/>
    <property type="evidence" value="ECO:0007669"/>
    <property type="project" value="TreeGrafter"/>
</dbReference>